<dbReference type="EMBL" id="CAJNNV010025732">
    <property type="protein sequence ID" value="CAE8615870.1"/>
    <property type="molecule type" value="Genomic_DNA"/>
</dbReference>
<feature type="non-terminal residue" evidence="1">
    <location>
        <position position="1"/>
    </location>
</feature>
<reference evidence="1" key="1">
    <citation type="submission" date="2021-02" db="EMBL/GenBank/DDBJ databases">
        <authorList>
            <person name="Dougan E. K."/>
            <person name="Rhodes N."/>
            <person name="Thang M."/>
            <person name="Chan C."/>
        </authorList>
    </citation>
    <scope>NUCLEOTIDE SEQUENCE</scope>
</reference>
<proteinExistence type="predicted"/>
<organism evidence="1 2">
    <name type="scientific">Polarella glacialis</name>
    <name type="common">Dinoflagellate</name>
    <dbReference type="NCBI Taxonomy" id="89957"/>
    <lineage>
        <taxon>Eukaryota</taxon>
        <taxon>Sar</taxon>
        <taxon>Alveolata</taxon>
        <taxon>Dinophyceae</taxon>
        <taxon>Suessiales</taxon>
        <taxon>Suessiaceae</taxon>
        <taxon>Polarella</taxon>
    </lineage>
</organism>
<gene>
    <name evidence="1" type="ORF">PGLA1383_LOCUS33580</name>
</gene>
<evidence type="ECO:0000313" key="1">
    <source>
        <dbReference type="EMBL" id="CAE8615870.1"/>
    </source>
</evidence>
<evidence type="ECO:0000313" key="2">
    <source>
        <dbReference type="Proteomes" id="UP000654075"/>
    </source>
</evidence>
<name>A0A813FZ53_POLGL</name>
<comment type="caution">
    <text evidence="1">The sequence shown here is derived from an EMBL/GenBank/DDBJ whole genome shotgun (WGS) entry which is preliminary data.</text>
</comment>
<protein>
    <submittedName>
        <fullName evidence="1">Uncharacterized protein</fullName>
    </submittedName>
</protein>
<sequence length="240" mass="27358">EIRLRVIKIILGDDYVFYQLFVEPSDAGHGGIGRKRTYVFCLHRANGVYLHDVFDMYAEITHEIQKVVSTKPGNYMVATAEHIALDALATAVSRKIPYQHGQSDLTYLLNEREVTNMRLFDQEYIKRYNRLPHYDDDLFYFLGNNFQYTKSWSAVSGKIPTYRRNTGKYIHRASMRWLTSMDKLASLGFPVTSSTATSMGVKQLPVLDVQRAHVMSGNSMHFSNSAIVLLVGLTCFGRAV</sequence>
<dbReference type="AlphaFoldDB" id="A0A813FZ53"/>
<dbReference type="Proteomes" id="UP000654075">
    <property type="component" value="Unassembled WGS sequence"/>
</dbReference>
<keyword evidence="2" id="KW-1185">Reference proteome</keyword>
<dbReference type="OrthoDB" id="445133at2759"/>
<accession>A0A813FZ53</accession>